<dbReference type="Gene3D" id="1.10.510.10">
    <property type="entry name" value="Transferase(Phosphotransferase) domain 1"/>
    <property type="match status" value="1"/>
</dbReference>
<evidence type="ECO:0000256" key="17">
    <source>
        <dbReference type="PROSITE-ProRule" id="PRU00076"/>
    </source>
</evidence>
<dbReference type="PANTHER" id="PTHR32444">
    <property type="entry name" value="BULB-TYPE LECTIN DOMAIN-CONTAINING PROTEIN"/>
    <property type="match status" value="1"/>
</dbReference>
<keyword evidence="6 20" id="KW-0732">Signal</keyword>
<feature type="domain" description="Apple" evidence="24">
    <location>
        <begin position="360"/>
        <end position="436"/>
    </location>
</feature>
<evidence type="ECO:0000256" key="8">
    <source>
        <dbReference type="ARBA" id="ARBA00022777"/>
    </source>
</evidence>
<evidence type="ECO:0000256" key="11">
    <source>
        <dbReference type="ARBA" id="ARBA00023136"/>
    </source>
</evidence>
<comment type="caution">
    <text evidence="17">Lacks conserved residue(s) required for the propagation of feature annotation.</text>
</comment>
<evidence type="ECO:0000256" key="18">
    <source>
        <dbReference type="PROSITE-ProRule" id="PRU10141"/>
    </source>
</evidence>
<dbReference type="FunFam" id="2.90.10.10:FF:000005">
    <property type="entry name" value="G-type lectin S-receptor-like serine/threonine-protein kinase"/>
    <property type="match status" value="1"/>
</dbReference>
<dbReference type="InterPro" id="IPR017441">
    <property type="entry name" value="Protein_kinase_ATP_BS"/>
</dbReference>
<dbReference type="AlphaFoldDB" id="A0A5P1FDS1"/>
<dbReference type="PROSITE" id="PS00107">
    <property type="entry name" value="PROTEIN_KINASE_ATP"/>
    <property type="match status" value="1"/>
</dbReference>
<feature type="domain" description="Protein kinase" evidence="21">
    <location>
        <begin position="535"/>
        <end position="816"/>
    </location>
</feature>
<evidence type="ECO:0000256" key="3">
    <source>
        <dbReference type="ARBA" id="ARBA00022536"/>
    </source>
</evidence>
<dbReference type="PIRSF" id="PIRSF000641">
    <property type="entry name" value="SRK"/>
    <property type="match status" value="1"/>
</dbReference>
<dbReference type="PANTHER" id="PTHR32444:SF242">
    <property type="entry name" value="G-TYPE LECTIN S-RECEPTOR-LIKE SERINE_THREONINE-PROTEIN KINASE RKS1"/>
    <property type="match status" value="1"/>
</dbReference>
<comment type="catalytic activity">
    <reaction evidence="15 16">
        <text>L-seryl-[protein] + ATP = O-phospho-L-seryl-[protein] + ADP + H(+)</text>
        <dbReference type="Rhea" id="RHEA:17989"/>
        <dbReference type="Rhea" id="RHEA-COMP:9863"/>
        <dbReference type="Rhea" id="RHEA-COMP:11604"/>
        <dbReference type="ChEBI" id="CHEBI:15378"/>
        <dbReference type="ChEBI" id="CHEBI:29999"/>
        <dbReference type="ChEBI" id="CHEBI:30616"/>
        <dbReference type="ChEBI" id="CHEBI:83421"/>
        <dbReference type="ChEBI" id="CHEBI:456216"/>
        <dbReference type="EC" id="2.7.11.1"/>
    </reaction>
</comment>
<dbReference type="Pfam" id="PF08276">
    <property type="entry name" value="PAN_2"/>
    <property type="match status" value="1"/>
</dbReference>
<dbReference type="GO" id="GO:0106310">
    <property type="term" value="F:protein serine kinase activity"/>
    <property type="evidence" value="ECO:0007669"/>
    <property type="project" value="RHEA"/>
</dbReference>
<evidence type="ECO:0000256" key="15">
    <source>
        <dbReference type="ARBA" id="ARBA00048679"/>
    </source>
</evidence>
<keyword evidence="4 16" id="KW-0808">Transferase</keyword>
<dbReference type="Gene3D" id="3.30.200.20">
    <property type="entry name" value="Phosphorylase Kinase, domain 1"/>
    <property type="match status" value="1"/>
</dbReference>
<dbReference type="SMART" id="SM00473">
    <property type="entry name" value="PAN_AP"/>
    <property type="match status" value="1"/>
</dbReference>
<keyword evidence="3 17" id="KW-0245">EGF-like domain</keyword>
<evidence type="ECO:0000256" key="14">
    <source>
        <dbReference type="ARBA" id="ARBA00047899"/>
    </source>
</evidence>
<gene>
    <name evidence="25" type="ORF">A4U43_C03F9140</name>
</gene>
<dbReference type="PROSITE" id="PS00108">
    <property type="entry name" value="PROTEIN_KINASE_ST"/>
    <property type="match status" value="1"/>
</dbReference>
<dbReference type="PROSITE" id="PS50948">
    <property type="entry name" value="PAN"/>
    <property type="match status" value="1"/>
</dbReference>
<dbReference type="FunFam" id="1.10.510.10:FF:001019">
    <property type="entry name" value="G-type lectin S-receptor-like serine/threonine-protein kinase B120"/>
    <property type="match status" value="1"/>
</dbReference>
<evidence type="ECO:0000256" key="13">
    <source>
        <dbReference type="ARBA" id="ARBA00023180"/>
    </source>
</evidence>
<dbReference type="FunFam" id="3.30.200.20:FF:000195">
    <property type="entry name" value="G-type lectin S-receptor-like serine/threonine-protein kinase"/>
    <property type="match status" value="1"/>
</dbReference>
<protein>
    <recommendedName>
        <fullName evidence="16">Receptor-like serine/threonine-protein kinase</fullName>
        <ecNumber evidence="16">2.7.11.1</ecNumber>
    </recommendedName>
</protein>
<dbReference type="SUPFAM" id="SSF56112">
    <property type="entry name" value="Protein kinase-like (PK-like)"/>
    <property type="match status" value="1"/>
</dbReference>
<dbReference type="GO" id="GO:0004674">
    <property type="term" value="F:protein serine/threonine kinase activity"/>
    <property type="evidence" value="ECO:0007669"/>
    <property type="project" value="UniProtKB-KW"/>
</dbReference>
<reference evidence="26" key="1">
    <citation type="journal article" date="2017" name="Nat. Commun.">
        <title>The asparagus genome sheds light on the origin and evolution of a young Y chromosome.</title>
        <authorList>
            <person name="Harkess A."/>
            <person name="Zhou J."/>
            <person name="Xu C."/>
            <person name="Bowers J.E."/>
            <person name="Van der Hulst R."/>
            <person name="Ayyampalayam S."/>
            <person name="Mercati F."/>
            <person name="Riccardi P."/>
            <person name="McKain M.R."/>
            <person name="Kakrana A."/>
            <person name="Tang H."/>
            <person name="Ray J."/>
            <person name="Groenendijk J."/>
            <person name="Arikit S."/>
            <person name="Mathioni S.M."/>
            <person name="Nakano M."/>
            <person name="Shan H."/>
            <person name="Telgmann-Rauber A."/>
            <person name="Kanno A."/>
            <person name="Yue Z."/>
            <person name="Chen H."/>
            <person name="Li W."/>
            <person name="Chen Y."/>
            <person name="Xu X."/>
            <person name="Zhang Y."/>
            <person name="Luo S."/>
            <person name="Chen H."/>
            <person name="Gao J."/>
            <person name="Mao Z."/>
            <person name="Pires J.C."/>
            <person name="Luo M."/>
            <person name="Kudrna D."/>
            <person name="Wing R.A."/>
            <person name="Meyers B.C."/>
            <person name="Yi K."/>
            <person name="Kong H."/>
            <person name="Lavrijsen P."/>
            <person name="Sunseri F."/>
            <person name="Falavigna A."/>
            <person name="Ye Y."/>
            <person name="Leebens-Mack J.H."/>
            <person name="Chen G."/>
        </authorList>
    </citation>
    <scope>NUCLEOTIDE SEQUENCE [LARGE SCALE GENOMIC DNA]</scope>
    <source>
        <strain evidence="26">cv. DH0086</strain>
    </source>
</reference>
<evidence type="ECO:0000256" key="19">
    <source>
        <dbReference type="SAM" id="Phobius"/>
    </source>
</evidence>
<keyword evidence="10 19" id="KW-1133">Transmembrane helix</keyword>
<keyword evidence="7 16" id="KW-0547">Nucleotide-binding</keyword>
<evidence type="ECO:0000313" key="26">
    <source>
        <dbReference type="Proteomes" id="UP000243459"/>
    </source>
</evidence>
<keyword evidence="12" id="KW-1015">Disulfide bond</keyword>
<dbReference type="InterPro" id="IPR000858">
    <property type="entry name" value="S_locus_glycoprot_dom"/>
</dbReference>
<evidence type="ECO:0000259" key="24">
    <source>
        <dbReference type="PROSITE" id="PS50948"/>
    </source>
</evidence>
<evidence type="ECO:0000256" key="16">
    <source>
        <dbReference type="PIRNR" id="PIRNR000641"/>
    </source>
</evidence>
<keyword evidence="11 19" id="KW-0472">Membrane</keyword>
<dbReference type="PROSITE" id="PS50011">
    <property type="entry name" value="PROTEIN_KINASE_DOM"/>
    <property type="match status" value="1"/>
</dbReference>
<dbReference type="Proteomes" id="UP000243459">
    <property type="component" value="Chromosome 3"/>
</dbReference>
<dbReference type="Pfam" id="PF11883">
    <property type="entry name" value="DUF3403"/>
    <property type="match status" value="1"/>
</dbReference>
<evidence type="ECO:0000256" key="6">
    <source>
        <dbReference type="ARBA" id="ARBA00022729"/>
    </source>
</evidence>
<evidence type="ECO:0000256" key="4">
    <source>
        <dbReference type="ARBA" id="ARBA00022679"/>
    </source>
</evidence>
<dbReference type="InterPro" id="IPR000742">
    <property type="entry name" value="EGF"/>
</dbReference>
<dbReference type="InterPro" id="IPR036426">
    <property type="entry name" value="Bulb-type_lectin_dom_sf"/>
</dbReference>
<keyword evidence="2 16" id="KW-0723">Serine/threonine-protein kinase</keyword>
<keyword evidence="9 16" id="KW-0067">ATP-binding</keyword>
<keyword evidence="26" id="KW-1185">Reference proteome</keyword>
<evidence type="ECO:0000259" key="21">
    <source>
        <dbReference type="PROSITE" id="PS50011"/>
    </source>
</evidence>
<dbReference type="GO" id="GO:0016020">
    <property type="term" value="C:membrane"/>
    <property type="evidence" value="ECO:0007669"/>
    <property type="project" value="UniProtKB-SubCell"/>
</dbReference>
<dbReference type="CDD" id="cd00054">
    <property type="entry name" value="EGF_CA"/>
    <property type="match status" value="1"/>
</dbReference>
<evidence type="ECO:0000256" key="1">
    <source>
        <dbReference type="ARBA" id="ARBA00004479"/>
    </source>
</evidence>
<name>A0A5P1FDS1_ASPOF</name>
<evidence type="ECO:0000256" key="2">
    <source>
        <dbReference type="ARBA" id="ARBA00022527"/>
    </source>
</evidence>
<dbReference type="CDD" id="cd00028">
    <property type="entry name" value="B_lectin"/>
    <property type="match status" value="1"/>
</dbReference>
<dbReference type="InterPro" id="IPR021820">
    <property type="entry name" value="S-locus_recpt_kinase_C"/>
</dbReference>
<dbReference type="InterPro" id="IPR000719">
    <property type="entry name" value="Prot_kinase_dom"/>
</dbReference>
<dbReference type="SMART" id="SM00108">
    <property type="entry name" value="B_lectin"/>
    <property type="match status" value="1"/>
</dbReference>
<feature type="binding site" evidence="18">
    <location>
        <position position="563"/>
    </location>
    <ligand>
        <name>ATP</name>
        <dbReference type="ChEBI" id="CHEBI:30616"/>
    </ligand>
</feature>
<evidence type="ECO:0000313" key="25">
    <source>
        <dbReference type="EMBL" id="ONK74690.1"/>
    </source>
</evidence>
<proteinExistence type="inferred from homology"/>
<evidence type="ECO:0000256" key="12">
    <source>
        <dbReference type="ARBA" id="ARBA00023157"/>
    </source>
</evidence>
<comment type="similarity">
    <text evidence="16">Belongs to the protein kinase superfamily. Ser/Thr protein kinase family.</text>
</comment>
<dbReference type="Pfam" id="PF00954">
    <property type="entry name" value="S_locus_glycop"/>
    <property type="match status" value="1"/>
</dbReference>
<dbReference type="InterPro" id="IPR003609">
    <property type="entry name" value="Pan_app"/>
</dbReference>
<dbReference type="SMART" id="SM00220">
    <property type="entry name" value="S_TKc"/>
    <property type="match status" value="1"/>
</dbReference>
<dbReference type="EMBL" id="CM007383">
    <property type="protein sequence ID" value="ONK74690.1"/>
    <property type="molecule type" value="Genomic_DNA"/>
</dbReference>
<evidence type="ECO:0000256" key="9">
    <source>
        <dbReference type="ARBA" id="ARBA00022840"/>
    </source>
</evidence>
<dbReference type="InterPro" id="IPR024171">
    <property type="entry name" value="SRK-like_kinase"/>
</dbReference>
<comment type="catalytic activity">
    <reaction evidence="14 16">
        <text>L-threonyl-[protein] + ATP = O-phospho-L-threonyl-[protein] + ADP + H(+)</text>
        <dbReference type="Rhea" id="RHEA:46608"/>
        <dbReference type="Rhea" id="RHEA-COMP:11060"/>
        <dbReference type="Rhea" id="RHEA-COMP:11605"/>
        <dbReference type="ChEBI" id="CHEBI:15378"/>
        <dbReference type="ChEBI" id="CHEBI:30013"/>
        <dbReference type="ChEBI" id="CHEBI:30616"/>
        <dbReference type="ChEBI" id="CHEBI:61977"/>
        <dbReference type="ChEBI" id="CHEBI:456216"/>
        <dbReference type="EC" id="2.7.11.1"/>
    </reaction>
</comment>
<dbReference type="EC" id="2.7.11.1" evidence="16"/>
<keyword evidence="5 19" id="KW-0812">Transmembrane</keyword>
<dbReference type="PROSITE" id="PS50927">
    <property type="entry name" value="BULB_LECTIN"/>
    <property type="match status" value="1"/>
</dbReference>
<evidence type="ECO:0000256" key="10">
    <source>
        <dbReference type="ARBA" id="ARBA00022989"/>
    </source>
</evidence>
<feature type="domain" description="EGF-like" evidence="22">
    <location>
        <begin position="287"/>
        <end position="323"/>
    </location>
</feature>
<dbReference type="Gene3D" id="2.90.10.10">
    <property type="entry name" value="Bulb-type lectin domain"/>
    <property type="match status" value="1"/>
</dbReference>
<dbReference type="Gramene" id="ONK74690">
    <property type="protein sequence ID" value="ONK74690"/>
    <property type="gene ID" value="A4U43_C03F9140"/>
</dbReference>
<dbReference type="PROSITE" id="PS50026">
    <property type="entry name" value="EGF_3"/>
    <property type="match status" value="1"/>
</dbReference>
<dbReference type="InterPro" id="IPR001480">
    <property type="entry name" value="Bulb-type_lectin_dom"/>
</dbReference>
<comment type="subcellular location">
    <subcellularLocation>
        <location evidence="1">Membrane</location>
        <topology evidence="1">Single-pass type I membrane protein</topology>
    </subcellularLocation>
</comment>
<dbReference type="GO" id="GO:0051707">
    <property type="term" value="P:response to other organism"/>
    <property type="evidence" value="ECO:0007669"/>
    <property type="project" value="UniProtKB-ARBA"/>
</dbReference>
<evidence type="ECO:0000259" key="23">
    <source>
        <dbReference type="PROSITE" id="PS50927"/>
    </source>
</evidence>
<dbReference type="OMA" id="KNSTYWR"/>
<keyword evidence="13" id="KW-0325">Glycoprotein</keyword>
<dbReference type="GO" id="GO:0048544">
    <property type="term" value="P:recognition of pollen"/>
    <property type="evidence" value="ECO:0007669"/>
    <property type="project" value="InterPro"/>
</dbReference>
<evidence type="ECO:0000259" key="22">
    <source>
        <dbReference type="PROSITE" id="PS50026"/>
    </source>
</evidence>
<accession>A0A5P1FDS1</accession>
<feature type="domain" description="Bulb-type lectin" evidence="23">
    <location>
        <begin position="29"/>
        <end position="152"/>
    </location>
</feature>
<feature type="signal peptide" evidence="20">
    <location>
        <begin position="1"/>
        <end position="23"/>
    </location>
</feature>
<sequence>MNSTKRTHLLSSLLIFINTTVLSRFSLANDTLTQGQSIKDGQTLLSSSKIFDLGFFSPGNSTSRYLGVYYHNISTQSVVWVANRGTPITNSGGILTLTSSGNLLLLNDQGNLLWSTKSNPIVSNTSVTARILDSGELVIGSGDGTVIWSSFDHPTDTFLPGMKVSLDRKTGTRTVFRAWKSPNDPSKGKYSLGLDLSGSGQIFIWKGRRPRWRSGQWDGTRFIGSTMRPLYLYGFKPIVDNSQNSMYFTFTQFNSTPLRFVLQWDGVENTSILVEQTKDWRSVWVQPVNECETYGKCRDYGICSSDRVPICSCLRGFEPRFSEEYNSGNWSGGCVRKNPLQCELVNSTNRSNKNITGGNGQGDGFYKLQAVKVPDLADWQSTVVNGEDCRSSCLKNCSCKAYSYVSGIGCLFWGPNLIDIYQFPQGSGSDLYIKVAGSELGHKSKIWRTIVIICASGISLLIICCILLCWKFNAQIKGWLKKGDKQSSQAGSLRSMREVRLGFSGQAELEEGREGKDTELPLFSFDTIAIATSNFDSVNKLGEGGFGDVYKGKLPGGREVAVKRLSRSSGQGQEEFKNEMILIAKLQHRNLVRLLGCCIQEEEKMLIYEYMPNKSLDAFLFDPTRQPSLDWSKRFNIIEGIARGLVYLHRDSRLRIVHRDLKASNILLDEDMNPKISDFGMARIFGSDQNQLNTNRVVGTLFHKIPNIVNIVGFAWKLWEKDRATEMIDPIIIDSHSVPQVLRCIQIALLCIQDRANDRPDMPSVVLALGSENPVLPMPKPPLFTMEESPNETLAMANRNESYSVNDVTITEILGR</sequence>
<dbReference type="SUPFAM" id="SSF51110">
    <property type="entry name" value="alpha-D-mannose-specific plant lectins"/>
    <property type="match status" value="1"/>
</dbReference>
<dbReference type="InterPro" id="IPR011009">
    <property type="entry name" value="Kinase-like_dom_sf"/>
</dbReference>
<feature type="transmembrane region" description="Helical" evidence="19">
    <location>
        <begin position="446"/>
        <end position="470"/>
    </location>
</feature>
<dbReference type="Pfam" id="PF01453">
    <property type="entry name" value="B_lectin"/>
    <property type="match status" value="1"/>
</dbReference>
<dbReference type="InterPro" id="IPR001245">
    <property type="entry name" value="Ser-Thr/Tyr_kinase_cat_dom"/>
</dbReference>
<keyword evidence="8 16" id="KW-0418">Kinase</keyword>
<dbReference type="Pfam" id="PF07714">
    <property type="entry name" value="PK_Tyr_Ser-Thr"/>
    <property type="match status" value="1"/>
</dbReference>
<evidence type="ECO:0000256" key="20">
    <source>
        <dbReference type="SAM" id="SignalP"/>
    </source>
</evidence>
<dbReference type="InterPro" id="IPR008271">
    <property type="entry name" value="Ser/Thr_kinase_AS"/>
</dbReference>
<feature type="chain" id="PRO_5024274169" description="Receptor-like serine/threonine-protein kinase" evidence="20">
    <location>
        <begin position="24"/>
        <end position="816"/>
    </location>
</feature>
<dbReference type="GO" id="GO:0005524">
    <property type="term" value="F:ATP binding"/>
    <property type="evidence" value="ECO:0007669"/>
    <property type="project" value="UniProtKB-UniRule"/>
</dbReference>
<evidence type="ECO:0000256" key="5">
    <source>
        <dbReference type="ARBA" id="ARBA00022692"/>
    </source>
</evidence>
<organism evidence="25 26">
    <name type="scientific">Asparagus officinalis</name>
    <name type="common">Garden asparagus</name>
    <dbReference type="NCBI Taxonomy" id="4686"/>
    <lineage>
        <taxon>Eukaryota</taxon>
        <taxon>Viridiplantae</taxon>
        <taxon>Streptophyta</taxon>
        <taxon>Embryophyta</taxon>
        <taxon>Tracheophyta</taxon>
        <taxon>Spermatophyta</taxon>
        <taxon>Magnoliopsida</taxon>
        <taxon>Liliopsida</taxon>
        <taxon>Asparagales</taxon>
        <taxon>Asparagaceae</taxon>
        <taxon>Asparagoideae</taxon>
        <taxon>Asparagus</taxon>
    </lineage>
</organism>
<evidence type="ECO:0000256" key="7">
    <source>
        <dbReference type="ARBA" id="ARBA00022741"/>
    </source>
</evidence>
<dbReference type="CDD" id="cd01098">
    <property type="entry name" value="PAN_AP_plant"/>
    <property type="match status" value="1"/>
</dbReference>